<dbReference type="Proteomes" id="UP000192486">
    <property type="component" value="Chromosome"/>
</dbReference>
<evidence type="ECO:0000313" key="1">
    <source>
        <dbReference type="EMBL" id="ARF14882.1"/>
    </source>
</evidence>
<organism evidence="1 2">
    <name type="scientific">Sporosarcina ureae</name>
    <dbReference type="NCBI Taxonomy" id="1571"/>
    <lineage>
        <taxon>Bacteria</taxon>
        <taxon>Bacillati</taxon>
        <taxon>Bacillota</taxon>
        <taxon>Bacilli</taxon>
        <taxon>Bacillales</taxon>
        <taxon>Caryophanaceae</taxon>
        <taxon>Sporosarcina</taxon>
    </lineage>
</organism>
<name>A0ABM6JXF9_SPOUR</name>
<protein>
    <submittedName>
        <fullName evidence="1">Transcriptional regulator</fullName>
    </submittedName>
</protein>
<dbReference type="EMBL" id="CP015108">
    <property type="protein sequence ID" value="ARF14882.1"/>
    <property type="molecule type" value="Genomic_DNA"/>
</dbReference>
<gene>
    <name evidence="1" type="ORF">SporoS204_12405</name>
</gene>
<evidence type="ECO:0000313" key="2">
    <source>
        <dbReference type="Proteomes" id="UP000192486"/>
    </source>
</evidence>
<proteinExistence type="predicted"/>
<accession>A0ABM6JXF9</accession>
<keyword evidence="2" id="KW-1185">Reference proteome</keyword>
<sequence>MLVIQRIKPFFTRKEEFNLRLVFAYQYFSIKRNDEVFQFIPEEGKEIVVNTKNLQIENLGEVFVFQRGSRFIRIPLYQLLLVSDLHLHLSTILEGAMGLEGHLQEEYMREADGLVEKLEQDNWERMVDYALETKNQLLFKELMEGLRVI</sequence>
<reference evidence="1 2" key="1">
    <citation type="submission" date="2016-04" db="EMBL/GenBank/DDBJ databases">
        <title>Comparative Genomics and Epigenetics of Sporosarcina ureae.</title>
        <authorList>
            <person name="Oliver A.S."/>
            <person name="Cooper K.K."/>
        </authorList>
    </citation>
    <scope>NUCLEOTIDE SEQUENCE [LARGE SCALE GENOMIC DNA]</scope>
    <source>
        <strain evidence="1 2">S204</strain>
    </source>
</reference>
<dbReference type="RefSeq" id="WP_029055269.1">
    <property type="nucleotide sequence ID" value="NZ_CP015108.1"/>
</dbReference>